<evidence type="ECO:0000256" key="2">
    <source>
        <dbReference type="ARBA" id="ARBA00022898"/>
    </source>
</evidence>
<keyword evidence="5" id="KW-1185">Reference proteome</keyword>
<dbReference type="GO" id="GO:0008483">
    <property type="term" value="F:transaminase activity"/>
    <property type="evidence" value="ECO:0007669"/>
    <property type="project" value="UniProtKB-KW"/>
</dbReference>
<dbReference type="InterPro" id="IPR004839">
    <property type="entry name" value="Aminotransferase_I/II_large"/>
</dbReference>
<comment type="cofactor">
    <cofactor evidence="1">
        <name>pyridoxal 5'-phosphate</name>
        <dbReference type="ChEBI" id="CHEBI:597326"/>
    </cofactor>
</comment>
<gene>
    <name evidence="4" type="ORF">MOZ64_04625</name>
</gene>
<dbReference type="PANTHER" id="PTHR42885:SF1">
    <property type="entry name" value="THREONINE-PHOSPHATE DECARBOXYLASE"/>
    <property type="match status" value="1"/>
</dbReference>
<evidence type="ECO:0000313" key="4">
    <source>
        <dbReference type="EMBL" id="MDX8417125.1"/>
    </source>
</evidence>
<dbReference type="Gene3D" id="3.40.640.10">
    <property type="entry name" value="Type I PLP-dependent aspartate aminotransferase-like (Major domain)"/>
    <property type="match status" value="1"/>
</dbReference>
<keyword evidence="4" id="KW-0808">Transferase</keyword>
<dbReference type="RefSeq" id="WP_320325419.1">
    <property type="nucleotide sequence ID" value="NZ_JALBUS010000005.1"/>
</dbReference>
<dbReference type="EMBL" id="JALBUS010000005">
    <property type="protein sequence ID" value="MDX8417125.1"/>
    <property type="molecule type" value="Genomic_DNA"/>
</dbReference>
<keyword evidence="2" id="KW-0663">Pyridoxal phosphate</keyword>
<evidence type="ECO:0000313" key="5">
    <source>
        <dbReference type="Proteomes" id="UP001285244"/>
    </source>
</evidence>
<proteinExistence type="predicted"/>
<reference evidence="4 5" key="1">
    <citation type="submission" date="2022-03" db="EMBL/GenBank/DDBJ databases">
        <title>Novel taxa within the pig intestine.</title>
        <authorList>
            <person name="Wylensek D."/>
            <person name="Bishof K."/>
            <person name="Afrizal A."/>
            <person name="Clavel T."/>
        </authorList>
    </citation>
    <scope>NUCLEOTIDE SEQUENCE [LARGE SCALE GENOMIC DNA]</scope>
    <source>
        <strain evidence="4 5">Cla-KB-P134</strain>
    </source>
</reference>
<protein>
    <submittedName>
        <fullName evidence="4">Aminotransferase class I/II-fold pyridoxal phosphate-dependent enzyme</fullName>
    </submittedName>
</protein>
<dbReference type="Gene3D" id="3.90.1150.10">
    <property type="entry name" value="Aspartate Aminotransferase, domain 1"/>
    <property type="match status" value="1"/>
</dbReference>
<dbReference type="InterPro" id="IPR015424">
    <property type="entry name" value="PyrdxlP-dep_Trfase"/>
</dbReference>
<accession>A0ABU4WKM9</accession>
<dbReference type="SUPFAM" id="SSF53383">
    <property type="entry name" value="PLP-dependent transferases"/>
    <property type="match status" value="1"/>
</dbReference>
<dbReference type="CDD" id="cd00609">
    <property type="entry name" value="AAT_like"/>
    <property type="match status" value="1"/>
</dbReference>
<dbReference type="Proteomes" id="UP001285244">
    <property type="component" value="Unassembled WGS sequence"/>
</dbReference>
<organism evidence="4 5">
    <name type="scientific">Absicoccus intestinalis</name>
    <dbReference type="NCBI Taxonomy" id="2926319"/>
    <lineage>
        <taxon>Bacteria</taxon>
        <taxon>Bacillati</taxon>
        <taxon>Bacillota</taxon>
        <taxon>Erysipelotrichia</taxon>
        <taxon>Erysipelotrichales</taxon>
        <taxon>Erysipelotrichaceae</taxon>
        <taxon>Absicoccus</taxon>
    </lineage>
</organism>
<evidence type="ECO:0000259" key="3">
    <source>
        <dbReference type="Pfam" id="PF00155"/>
    </source>
</evidence>
<comment type="caution">
    <text evidence="4">The sequence shown here is derived from an EMBL/GenBank/DDBJ whole genome shotgun (WGS) entry which is preliminary data.</text>
</comment>
<name>A0ABU4WKM9_9FIRM</name>
<dbReference type="InterPro" id="IPR015422">
    <property type="entry name" value="PyrdxlP-dep_Trfase_small"/>
</dbReference>
<dbReference type="Pfam" id="PF00155">
    <property type="entry name" value="Aminotran_1_2"/>
    <property type="match status" value="1"/>
</dbReference>
<feature type="domain" description="Aminotransferase class I/classII large" evidence="3">
    <location>
        <begin position="36"/>
        <end position="357"/>
    </location>
</feature>
<sequence length="367" mass="42030">MDDWKTNEYLEVFYFMRSNFNNYSWKVITEYGDGTLIDFSVNTNSLGIPRVVKENMNAIADISDVYPDPECNQLTACLAEKYNVPAIHILCGNGADDLLYRVVFAVKPKHAIIVEPTFEEYQRALKLVNCDVLHYTLSEADGFELDEEILSVIQPDCDMLFLCNPNNPTGQIVSKPFIEKILDCCVKNNIIVVIDECFIEFLPQWRDYSAKRLTTKYENLVVIDAFTKTYSLAGFRLGFCISSNIRLLSRMYSCGQSFSVSTPAQFAGLCVLMDETYMQKTYQFLLSERDWLVGELEKLPLMVFPSKGNFLLFKSTIKNMLQELLIRGIKVRDCSQFYGLSSAYCRIAIRKHSDNELLLKVLADILL</sequence>
<evidence type="ECO:0000256" key="1">
    <source>
        <dbReference type="ARBA" id="ARBA00001933"/>
    </source>
</evidence>
<dbReference type="PANTHER" id="PTHR42885">
    <property type="entry name" value="HISTIDINOL-PHOSPHATE AMINOTRANSFERASE-RELATED"/>
    <property type="match status" value="1"/>
</dbReference>
<dbReference type="InterPro" id="IPR015421">
    <property type="entry name" value="PyrdxlP-dep_Trfase_major"/>
</dbReference>
<keyword evidence="4" id="KW-0032">Aminotransferase</keyword>